<evidence type="ECO:0000313" key="2">
    <source>
        <dbReference type="EMBL" id="KIM67547.1"/>
    </source>
</evidence>
<dbReference type="InParanoid" id="A0A0C3ARI6"/>
<feature type="compositionally biased region" description="Low complexity" evidence="1">
    <location>
        <begin position="256"/>
        <end position="287"/>
    </location>
</feature>
<feature type="region of interest" description="Disordered" evidence="1">
    <location>
        <begin position="248"/>
        <end position="299"/>
    </location>
</feature>
<reference evidence="3" key="2">
    <citation type="submission" date="2015-01" db="EMBL/GenBank/DDBJ databases">
        <title>Evolutionary Origins and Diversification of the Mycorrhizal Mutualists.</title>
        <authorList>
            <consortium name="DOE Joint Genome Institute"/>
            <consortium name="Mycorrhizal Genomics Consortium"/>
            <person name="Kohler A."/>
            <person name="Kuo A."/>
            <person name="Nagy L.G."/>
            <person name="Floudas D."/>
            <person name="Copeland A."/>
            <person name="Barry K.W."/>
            <person name="Cichocki N."/>
            <person name="Veneault-Fourrey C."/>
            <person name="LaButti K."/>
            <person name="Lindquist E.A."/>
            <person name="Lipzen A."/>
            <person name="Lundell T."/>
            <person name="Morin E."/>
            <person name="Murat C."/>
            <person name="Riley R."/>
            <person name="Ohm R."/>
            <person name="Sun H."/>
            <person name="Tunlid A."/>
            <person name="Henrissat B."/>
            <person name="Grigoriev I.V."/>
            <person name="Hibbett D.S."/>
            <person name="Martin F."/>
        </authorList>
    </citation>
    <scope>NUCLEOTIDE SEQUENCE [LARGE SCALE GENOMIC DNA]</scope>
    <source>
        <strain evidence="3">Foug A</strain>
    </source>
</reference>
<feature type="compositionally biased region" description="Low complexity" evidence="1">
    <location>
        <begin position="592"/>
        <end position="624"/>
    </location>
</feature>
<dbReference type="AlphaFoldDB" id="A0A0C3ARI6"/>
<evidence type="ECO:0000313" key="3">
    <source>
        <dbReference type="Proteomes" id="UP000053989"/>
    </source>
</evidence>
<name>A0A0C3ARI6_9AGAM</name>
<feature type="region of interest" description="Disordered" evidence="1">
    <location>
        <begin position="157"/>
        <end position="182"/>
    </location>
</feature>
<proteinExistence type="predicted"/>
<feature type="compositionally biased region" description="Basic and acidic residues" evidence="1">
    <location>
        <begin position="171"/>
        <end position="182"/>
    </location>
</feature>
<feature type="compositionally biased region" description="Polar residues" evidence="1">
    <location>
        <begin position="505"/>
        <end position="527"/>
    </location>
</feature>
<keyword evidence="3" id="KW-1185">Reference proteome</keyword>
<feature type="region of interest" description="Disordered" evidence="1">
    <location>
        <begin position="355"/>
        <end position="630"/>
    </location>
</feature>
<feature type="compositionally biased region" description="Low complexity" evidence="1">
    <location>
        <begin position="528"/>
        <end position="543"/>
    </location>
</feature>
<evidence type="ECO:0000256" key="1">
    <source>
        <dbReference type="SAM" id="MobiDB-lite"/>
    </source>
</evidence>
<dbReference type="Proteomes" id="UP000053989">
    <property type="component" value="Unassembled WGS sequence"/>
</dbReference>
<dbReference type="EMBL" id="KN822012">
    <property type="protein sequence ID" value="KIM67547.1"/>
    <property type="molecule type" value="Genomic_DNA"/>
</dbReference>
<organism evidence="2 3">
    <name type="scientific">Scleroderma citrinum Foug A</name>
    <dbReference type="NCBI Taxonomy" id="1036808"/>
    <lineage>
        <taxon>Eukaryota</taxon>
        <taxon>Fungi</taxon>
        <taxon>Dikarya</taxon>
        <taxon>Basidiomycota</taxon>
        <taxon>Agaricomycotina</taxon>
        <taxon>Agaricomycetes</taxon>
        <taxon>Agaricomycetidae</taxon>
        <taxon>Boletales</taxon>
        <taxon>Sclerodermatineae</taxon>
        <taxon>Sclerodermataceae</taxon>
        <taxon>Scleroderma</taxon>
    </lineage>
</organism>
<feature type="region of interest" description="Disordered" evidence="1">
    <location>
        <begin position="15"/>
        <end position="67"/>
    </location>
</feature>
<gene>
    <name evidence="2" type="ORF">SCLCIDRAFT_107748</name>
</gene>
<dbReference type="OrthoDB" id="433738at2759"/>
<accession>A0A0C3ARI6</accession>
<dbReference type="HOGENOM" id="CLU_014804_0_0_1"/>
<reference evidence="2 3" key="1">
    <citation type="submission" date="2014-04" db="EMBL/GenBank/DDBJ databases">
        <authorList>
            <consortium name="DOE Joint Genome Institute"/>
            <person name="Kuo A."/>
            <person name="Kohler A."/>
            <person name="Nagy L.G."/>
            <person name="Floudas D."/>
            <person name="Copeland A."/>
            <person name="Barry K.W."/>
            <person name="Cichocki N."/>
            <person name="Veneault-Fourrey C."/>
            <person name="LaButti K."/>
            <person name="Lindquist E.A."/>
            <person name="Lipzen A."/>
            <person name="Lundell T."/>
            <person name="Morin E."/>
            <person name="Murat C."/>
            <person name="Sun H."/>
            <person name="Tunlid A."/>
            <person name="Henrissat B."/>
            <person name="Grigoriev I.V."/>
            <person name="Hibbett D.S."/>
            <person name="Martin F."/>
            <person name="Nordberg H.P."/>
            <person name="Cantor M.N."/>
            <person name="Hua S.X."/>
        </authorList>
    </citation>
    <scope>NUCLEOTIDE SEQUENCE [LARGE SCALE GENOMIC DNA]</scope>
    <source>
        <strain evidence="2 3">Foug A</strain>
    </source>
</reference>
<dbReference type="STRING" id="1036808.A0A0C3ARI6"/>
<feature type="compositionally biased region" description="Basic residues" evidence="1">
    <location>
        <begin position="430"/>
        <end position="442"/>
    </location>
</feature>
<protein>
    <submittedName>
        <fullName evidence="2">Uncharacterized protein</fullName>
    </submittedName>
</protein>
<sequence>MLASISPLALLVPRPQIPATHSSPRTPATNRVSSPSSLPHTPQRSPNASHLFLSPPTPHRNSTDSWNSSNYEFDDPAVVWKEEEIRLLSRTLDALPSHLITPFNGPVPPSNLLDKIARGITAAKGPNDWPHTVRATRVKLLELARVKAQEERYANISQHDDRVGCKSTSGKNEKRSRTPDHSEVLQLRTNTPNAMRRPLYRQSSMDFMSPVRLDRYESITRLSTRFQRHDRTLHHPYLRPAHLRRRSEHANACSFSPSTPSSSTLNSNNLSQLRKSTASATSTSTSSFGSPMSNCAPLRPSSLRRASTVTLASTSDVQLGLPLVQPGDHLRDGSNEAVLGVNGASKVQRASTGCLDSKGDSLTPVISVRSSSRPKKTTNISGNKKPRAATADRKMKSSSPVGEPIMTARTPPPDTRVLVEEKSTPNRSPSHAHVKKARKGHKPQLSLSSDEEYMERSKSAKKPRTKEPSWSGLLASPPPQPLFAPPHIAAPRLRPLLKPSRESTRSISTGRGSETGTSKSSCTDNDLSTGSTDTGVTSVSAASLTKPKTPKSDVRLPAESPTGTKKTMRRNLARNPSMFGAELPNPQQTPESPARIPVSSPRVVSPPISPTLTPGLTSTPALSLGSPRPRTLKRAARRIEFGTIQPNSSSTMEDVLRGTGGTLTLGSAFQLA</sequence>
<feature type="compositionally biased region" description="Polar residues" evidence="1">
    <location>
        <begin position="19"/>
        <end position="48"/>
    </location>
</feature>